<sequence length="340" mass="36586">MPTVIHSAVRPGRSGSSPELQKLVLCLGVVAAFIFTSFGIAKLLELVPNRRQSGRGELIPAPTATRRRILTDVPPGISAPQAVLNPISLFPSTAVARKGFPQDFHTGAIRYTKTSPYLQHISAPHSYAMRHRRRVFRGRPGPSPLRNVINPPVHARPPIQDPPTLLVSANRSHSTDPAPVLKSMPAPKSTGEEFPARTRSTEISPACALSWSSIELLHRTSNAVVGAHPDAIPLIDRASPAVQQTSFPWVPFNGVGANFKFGLVRGNNAAFAHGPPVRVKHTLPFGRRGAMAPPSPPKPSRALLKSRGVNVVKSDFVMKDSAVRPRTFVRGNGKENAAVA</sequence>
<protein>
    <submittedName>
        <fullName evidence="3">Uncharacterized protein</fullName>
    </submittedName>
</protein>
<dbReference type="AlphaFoldDB" id="A0AAD7NG43"/>
<feature type="region of interest" description="Disordered" evidence="1">
    <location>
        <begin position="171"/>
        <end position="199"/>
    </location>
</feature>
<feature type="transmembrane region" description="Helical" evidence="2">
    <location>
        <begin position="20"/>
        <end position="41"/>
    </location>
</feature>
<evidence type="ECO:0000313" key="4">
    <source>
        <dbReference type="Proteomes" id="UP001215280"/>
    </source>
</evidence>
<evidence type="ECO:0000256" key="1">
    <source>
        <dbReference type="SAM" id="MobiDB-lite"/>
    </source>
</evidence>
<dbReference type="EMBL" id="JARJLG010000047">
    <property type="protein sequence ID" value="KAJ7760817.1"/>
    <property type="molecule type" value="Genomic_DNA"/>
</dbReference>
<reference evidence="3" key="1">
    <citation type="submission" date="2023-03" db="EMBL/GenBank/DDBJ databases">
        <title>Massive genome expansion in bonnet fungi (Mycena s.s.) driven by repeated elements and novel gene families across ecological guilds.</title>
        <authorList>
            <consortium name="Lawrence Berkeley National Laboratory"/>
            <person name="Harder C.B."/>
            <person name="Miyauchi S."/>
            <person name="Viragh M."/>
            <person name="Kuo A."/>
            <person name="Thoen E."/>
            <person name="Andreopoulos B."/>
            <person name="Lu D."/>
            <person name="Skrede I."/>
            <person name="Drula E."/>
            <person name="Henrissat B."/>
            <person name="Morin E."/>
            <person name="Kohler A."/>
            <person name="Barry K."/>
            <person name="LaButti K."/>
            <person name="Morin E."/>
            <person name="Salamov A."/>
            <person name="Lipzen A."/>
            <person name="Mereny Z."/>
            <person name="Hegedus B."/>
            <person name="Baldrian P."/>
            <person name="Stursova M."/>
            <person name="Weitz H."/>
            <person name="Taylor A."/>
            <person name="Grigoriev I.V."/>
            <person name="Nagy L.G."/>
            <person name="Martin F."/>
            <person name="Kauserud H."/>
        </authorList>
    </citation>
    <scope>NUCLEOTIDE SEQUENCE</scope>
    <source>
        <strain evidence="3">CBHHK188m</strain>
    </source>
</reference>
<keyword evidence="2" id="KW-0472">Membrane</keyword>
<feature type="compositionally biased region" description="Basic and acidic residues" evidence="1">
    <location>
        <begin position="190"/>
        <end position="199"/>
    </location>
</feature>
<keyword evidence="4" id="KW-1185">Reference proteome</keyword>
<keyword evidence="2" id="KW-1133">Transmembrane helix</keyword>
<comment type="caution">
    <text evidence="3">The sequence shown here is derived from an EMBL/GenBank/DDBJ whole genome shotgun (WGS) entry which is preliminary data.</text>
</comment>
<evidence type="ECO:0000313" key="3">
    <source>
        <dbReference type="EMBL" id="KAJ7760817.1"/>
    </source>
</evidence>
<proteinExistence type="predicted"/>
<evidence type="ECO:0000256" key="2">
    <source>
        <dbReference type="SAM" id="Phobius"/>
    </source>
</evidence>
<name>A0AAD7NG43_9AGAR</name>
<gene>
    <name evidence="3" type="ORF">DFH07DRAFT_939819</name>
</gene>
<keyword evidence="2" id="KW-0812">Transmembrane</keyword>
<dbReference type="Proteomes" id="UP001215280">
    <property type="component" value="Unassembled WGS sequence"/>
</dbReference>
<accession>A0AAD7NG43</accession>
<organism evidence="3 4">
    <name type="scientific">Mycena maculata</name>
    <dbReference type="NCBI Taxonomy" id="230809"/>
    <lineage>
        <taxon>Eukaryota</taxon>
        <taxon>Fungi</taxon>
        <taxon>Dikarya</taxon>
        <taxon>Basidiomycota</taxon>
        <taxon>Agaricomycotina</taxon>
        <taxon>Agaricomycetes</taxon>
        <taxon>Agaricomycetidae</taxon>
        <taxon>Agaricales</taxon>
        <taxon>Marasmiineae</taxon>
        <taxon>Mycenaceae</taxon>
        <taxon>Mycena</taxon>
    </lineage>
</organism>